<accession>A0A315EU14</accession>
<evidence type="ECO:0000313" key="10">
    <source>
        <dbReference type="Proteomes" id="UP000251341"/>
    </source>
</evidence>
<evidence type="ECO:0000256" key="3">
    <source>
        <dbReference type="ARBA" id="ARBA00022519"/>
    </source>
</evidence>
<comment type="subcellular location">
    <subcellularLocation>
        <location evidence="1 7">Cell inner membrane</location>
        <topology evidence="1 7">Multi-pass membrane protein</topology>
    </subcellularLocation>
</comment>
<evidence type="ECO:0000256" key="2">
    <source>
        <dbReference type="ARBA" id="ARBA00022475"/>
    </source>
</evidence>
<feature type="transmembrane region" description="Helical" evidence="7">
    <location>
        <begin position="275"/>
        <end position="297"/>
    </location>
</feature>
<dbReference type="GO" id="GO:0005886">
    <property type="term" value="C:plasma membrane"/>
    <property type="evidence" value="ECO:0007669"/>
    <property type="project" value="UniProtKB-SubCell"/>
</dbReference>
<dbReference type="EMBL" id="NESP01000001">
    <property type="protein sequence ID" value="PUE59484.1"/>
    <property type="molecule type" value="Genomic_DNA"/>
</dbReference>
<evidence type="ECO:0000256" key="7">
    <source>
        <dbReference type="RuleBase" id="RU369079"/>
    </source>
</evidence>
<evidence type="ECO:0000256" key="5">
    <source>
        <dbReference type="ARBA" id="ARBA00022989"/>
    </source>
</evidence>
<feature type="domain" description="TRAP C4-dicarboxylate transport system permease DctM subunit" evidence="8">
    <location>
        <begin position="12"/>
        <end position="420"/>
    </location>
</feature>
<organism evidence="9 10">
    <name type="scientific">Limnohabitans curvus</name>
    <dbReference type="NCBI Taxonomy" id="323423"/>
    <lineage>
        <taxon>Bacteria</taxon>
        <taxon>Pseudomonadati</taxon>
        <taxon>Pseudomonadota</taxon>
        <taxon>Betaproteobacteria</taxon>
        <taxon>Burkholderiales</taxon>
        <taxon>Comamonadaceae</taxon>
        <taxon>Limnohabitans</taxon>
    </lineage>
</organism>
<keyword evidence="7" id="KW-0813">Transport</keyword>
<dbReference type="Pfam" id="PF06808">
    <property type="entry name" value="DctM"/>
    <property type="match status" value="1"/>
</dbReference>
<evidence type="ECO:0000256" key="6">
    <source>
        <dbReference type="ARBA" id="ARBA00023136"/>
    </source>
</evidence>
<dbReference type="NCBIfam" id="TIGR00786">
    <property type="entry name" value="dctM"/>
    <property type="match status" value="1"/>
</dbReference>
<gene>
    <name evidence="9" type="ORF">B9Z44_07825</name>
</gene>
<evidence type="ECO:0000256" key="4">
    <source>
        <dbReference type="ARBA" id="ARBA00022692"/>
    </source>
</evidence>
<comment type="caution">
    <text evidence="7">Lacks conserved residue(s) required for the propagation of feature annotation.</text>
</comment>
<keyword evidence="5 7" id="KW-1133">Transmembrane helix</keyword>
<feature type="transmembrane region" description="Helical" evidence="7">
    <location>
        <begin position="172"/>
        <end position="196"/>
    </location>
</feature>
<keyword evidence="2" id="KW-1003">Cell membrane</keyword>
<dbReference type="InterPro" id="IPR010656">
    <property type="entry name" value="DctM"/>
</dbReference>
<evidence type="ECO:0000259" key="8">
    <source>
        <dbReference type="Pfam" id="PF06808"/>
    </source>
</evidence>
<feature type="transmembrane region" description="Helical" evidence="7">
    <location>
        <begin position="244"/>
        <end position="263"/>
    </location>
</feature>
<dbReference type="RefSeq" id="WP_108402121.1">
    <property type="nucleotide sequence ID" value="NZ_NESP01000001.1"/>
</dbReference>
<sequence length="434" mass="46429">MTITPLTTLAAVLVLGMLLRMPIGFSMLMSGVAYLITKGQDLGLVAEQVSNGLYNSYVLLAVPLFVFAANLMNAGTVSERIFDFCRILVGRMRGGLAQVDILVSVIFSGMSGSAIADAAGPGLVTIRQMLKKPEYTRGFAGAVVVASATLGPIIPPSIPMVIYALVSGASVGALFLGGVVPGLLMTVLMMSVVHIIATKRDMPREAPIPLHEWPSILFRGALPLSMPIVLLGGIYSGAFTPTEAAAVAALHALILSTVVYRALTWRSFWGVVMESTRASAVITIILAGSFILNYAFTAEQVPQQMATWVDSMQLSRIQFLLMVNALFLVLGCFLDVSVLLLVFVPMLLPAVNALGIDLVHFGVLVVLNMMIGLIHPPFGMLLFVTKALTGIPIGEMMREGWLFLVMLLGLLLALTFFPQLVLWLPQTMGYGATT</sequence>
<dbReference type="InterPro" id="IPR004681">
    <property type="entry name" value="TRAP_DctM"/>
</dbReference>
<keyword evidence="6 7" id="KW-0472">Membrane</keyword>
<reference evidence="9 10" key="1">
    <citation type="submission" date="2017-04" db="EMBL/GenBank/DDBJ databases">
        <title>Unexpected and diverse lifestyles within the genus Limnohabitans.</title>
        <authorList>
            <person name="Kasalicky V."/>
            <person name="Mehrshad M."/>
            <person name="Andrei S.-A."/>
            <person name="Salcher M."/>
            <person name="Kratochvilova H."/>
            <person name="Simek K."/>
            <person name="Ghai R."/>
        </authorList>
    </citation>
    <scope>NUCLEOTIDE SEQUENCE [LARGE SCALE GENOMIC DNA]</scope>
    <source>
        <strain evidence="9 10">MWH-C5</strain>
    </source>
</reference>
<evidence type="ECO:0000256" key="1">
    <source>
        <dbReference type="ARBA" id="ARBA00004429"/>
    </source>
</evidence>
<dbReference type="GO" id="GO:0022857">
    <property type="term" value="F:transmembrane transporter activity"/>
    <property type="evidence" value="ECO:0007669"/>
    <property type="project" value="UniProtKB-UniRule"/>
</dbReference>
<feature type="transmembrane region" description="Helical" evidence="7">
    <location>
        <begin position="317"/>
        <end position="344"/>
    </location>
</feature>
<feature type="transmembrane region" description="Helical" evidence="7">
    <location>
        <begin position="401"/>
        <end position="424"/>
    </location>
</feature>
<feature type="transmembrane region" description="Helical" evidence="7">
    <location>
        <begin position="139"/>
        <end position="166"/>
    </location>
</feature>
<proteinExistence type="inferred from homology"/>
<comment type="similarity">
    <text evidence="7">Belongs to the TRAP transporter large permease family.</text>
</comment>
<dbReference type="PIRSF" id="PIRSF006066">
    <property type="entry name" value="HI0050"/>
    <property type="match status" value="1"/>
</dbReference>
<comment type="subunit">
    <text evidence="7">The complex comprises the extracytoplasmic solute receptor protein and the two transmembrane proteins.</text>
</comment>
<dbReference type="PANTHER" id="PTHR33362">
    <property type="entry name" value="SIALIC ACID TRAP TRANSPORTER PERMEASE PROTEIN SIAT-RELATED"/>
    <property type="match status" value="1"/>
</dbReference>
<dbReference type="AlphaFoldDB" id="A0A315EU14"/>
<name>A0A315EU14_9BURK</name>
<keyword evidence="3 7" id="KW-0997">Cell inner membrane</keyword>
<keyword evidence="4 7" id="KW-0812">Transmembrane</keyword>
<comment type="function">
    <text evidence="7">Part of the tripartite ATP-independent periplasmic (TRAP) transport system.</text>
</comment>
<feature type="transmembrane region" description="Helical" evidence="7">
    <location>
        <begin position="53"/>
        <end position="72"/>
    </location>
</feature>
<comment type="caution">
    <text evidence="9">The sequence shown here is derived from an EMBL/GenBank/DDBJ whole genome shotgun (WGS) entry which is preliminary data.</text>
</comment>
<dbReference type="Proteomes" id="UP000251341">
    <property type="component" value="Unassembled WGS sequence"/>
</dbReference>
<keyword evidence="10" id="KW-1185">Reference proteome</keyword>
<feature type="transmembrane region" description="Helical" evidence="7">
    <location>
        <begin position="216"/>
        <end position="238"/>
    </location>
</feature>
<evidence type="ECO:0000313" key="9">
    <source>
        <dbReference type="EMBL" id="PUE59484.1"/>
    </source>
</evidence>
<protein>
    <recommendedName>
        <fullName evidence="7">TRAP transporter large permease protein</fullName>
    </recommendedName>
</protein>